<organism evidence="1 2">
    <name type="scientific">Pararge aegeria aegeria</name>
    <dbReference type="NCBI Taxonomy" id="348720"/>
    <lineage>
        <taxon>Eukaryota</taxon>
        <taxon>Metazoa</taxon>
        <taxon>Ecdysozoa</taxon>
        <taxon>Arthropoda</taxon>
        <taxon>Hexapoda</taxon>
        <taxon>Insecta</taxon>
        <taxon>Pterygota</taxon>
        <taxon>Neoptera</taxon>
        <taxon>Endopterygota</taxon>
        <taxon>Lepidoptera</taxon>
        <taxon>Glossata</taxon>
        <taxon>Ditrysia</taxon>
        <taxon>Papilionoidea</taxon>
        <taxon>Nymphalidae</taxon>
        <taxon>Satyrinae</taxon>
        <taxon>Satyrini</taxon>
        <taxon>Parargina</taxon>
        <taxon>Pararge</taxon>
    </lineage>
</organism>
<evidence type="ECO:0000313" key="2">
    <source>
        <dbReference type="Proteomes" id="UP000838756"/>
    </source>
</evidence>
<dbReference type="AlphaFoldDB" id="A0A8S4SEW4"/>
<evidence type="ECO:0000313" key="1">
    <source>
        <dbReference type="EMBL" id="CAH2267292.1"/>
    </source>
</evidence>
<protein>
    <submittedName>
        <fullName evidence="1">Jg14759 protein</fullName>
    </submittedName>
</protein>
<dbReference type="EMBL" id="CAKXAJ010026349">
    <property type="protein sequence ID" value="CAH2267292.1"/>
    <property type="molecule type" value="Genomic_DNA"/>
</dbReference>
<gene>
    <name evidence="1" type="primary">jg14759</name>
    <name evidence="1" type="ORF">PAEG_LOCUS25851</name>
</gene>
<name>A0A8S4SEW4_9NEOP</name>
<dbReference type="Proteomes" id="UP000838756">
    <property type="component" value="Unassembled WGS sequence"/>
</dbReference>
<proteinExistence type="predicted"/>
<reference evidence="1" key="1">
    <citation type="submission" date="2022-03" db="EMBL/GenBank/DDBJ databases">
        <authorList>
            <person name="Lindestad O."/>
        </authorList>
    </citation>
    <scope>NUCLEOTIDE SEQUENCE</scope>
</reference>
<accession>A0A8S4SEW4</accession>
<keyword evidence="2" id="KW-1185">Reference proteome</keyword>
<dbReference type="OrthoDB" id="407509at2759"/>
<sequence>MLGVSLRDKIRNVEIRRRTRVTDITQRVAKLKWQWAGHIVRRRDGHWGAGMAPYWFHQLPLKGVGYFSCFEYIDIVLWRFIANSCEDKYWRIAMSLLLYNWCYMTNKPSFKWFILTLVSGLSGQQSPNDRSSFCRVVTSDQTAAVITPLLSAGVVRGD</sequence>
<comment type="caution">
    <text evidence="1">The sequence shown here is derived from an EMBL/GenBank/DDBJ whole genome shotgun (WGS) entry which is preliminary data.</text>
</comment>